<evidence type="ECO:0000313" key="2">
    <source>
        <dbReference type="EMBL" id="RRD23359.1"/>
    </source>
</evidence>
<evidence type="ECO:0000313" key="3">
    <source>
        <dbReference type="Proteomes" id="UP000271272"/>
    </source>
</evidence>
<dbReference type="GO" id="GO:0043565">
    <property type="term" value="F:sequence-specific DNA binding"/>
    <property type="evidence" value="ECO:0007669"/>
    <property type="project" value="InterPro"/>
</dbReference>
<protein>
    <submittedName>
        <fullName evidence="2">XRE family transcriptional regulator</fullName>
    </submittedName>
</protein>
<dbReference type="InterPro" id="IPR010921">
    <property type="entry name" value="Trp_repressor/repl_initiator"/>
</dbReference>
<dbReference type="SUPFAM" id="SSF48295">
    <property type="entry name" value="TrpR-like"/>
    <property type="match status" value="1"/>
</dbReference>
<accession>A0A3P1UN20</accession>
<dbReference type="Proteomes" id="UP000271272">
    <property type="component" value="Unassembled WGS sequence"/>
</dbReference>
<dbReference type="Pfam" id="PF01381">
    <property type="entry name" value="HTH_3"/>
    <property type="match status" value="1"/>
</dbReference>
<sequence length="99" mass="11455">MAEVLQAYARYVYDMPMVQHAVREARSASRPARQPDEVQHSLWLRFGRRKVERMVADNLEHGLTQEAVAKKYGVAPSTVNKYIQEFKRRAPVDSFPGHE</sequence>
<name>A0A3P1UN20_9ACTO</name>
<comment type="caution">
    <text evidence="2">The sequence shown here is derived from an EMBL/GenBank/DDBJ whole genome shotgun (WGS) entry which is preliminary data.</text>
</comment>
<dbReference type="InterPro" id="IPR001387">
    <property type="entry name" value="Cro/C1-type_HTH"/>
</dbReference>
<evidence type="ECO:0000259" key="1">
    <source>
        <dbReference type="Pfam" id="PF01381"/>
    </source>
</evidence>
<proteinExistence type="predicted"/>
<dbReference type="AlphaFoldDB" id="A0A3P1UN20"/>
<feature type="domain" description="HTH cro/C1-type" evidence="1">
    <location>
        <begin position="60"/>
        <end position="88"/>
    </location>
</feature>
<gene>
    <name evidence="2" type="ORF">EII10_12045</name>
</gene>
<organism evidence="2 3">
    <name type="scientific">Actinomyces bowdenii</name>
    <dbReference type="NCBI Taxonomy" id="131109"/>
    <lineage>
        <taxon>Bacteria</taxon>
        <taxon>Bacillati</taxon>
        <taxon>Actinomycetota</taxon>
        <taxon>Actinomycetes</taxon>
        <taxon>Actinomycetales</taxon>
        <taxon>Actinomycetaceae</taxon>
        <taxon>Actinomyces</taxon>
    </lineage>
</organism>
<dbReference type="CDD" id="cd00093">
    <property type="entry name" value="HTH_XRE"/>
    <property type="match status" value="1"/>
</dbReference>
<dbReference type="EMBL" id="RQZC01000032">
    <property type="protein sequence ID" value="RRD23359.1"/>
    <property type="molecule type" value="Genomic_DNA"/>
</dbReference>
<keyword evidence="3" id="KW-1185">Reference proteome</keyword>
<dbReference type="OrthoDB" id="3259561at2"/>
<reference evidence="2 3" key="1">
    <citation type="submission" date="2018-11" db="EMBL/GenBank/DDBJ databases">
        <title>Genomes From Bacteria Associated with the Canine Oral Cavity: a Test Case for Automated Genome-Based Taxonomic Assignment.</title>
        <authorList>
            <person name="Coil D.A."/>
            <person name="Jospin G."/>
            <person name="Darling A.E."/>
            <person name="Wallis C."/>
            <person name="Davis I.J."/>
            <person name="Harris S."/>
            <person name="Eisen J.A."/>
            <person name="Holcombe L.J."/>
            <person name="O'Flynn C."/>
        </authorList>
    </citation>
    <scope>NUCLEOTIDE SEQUENCE [LARGE SCALE GENOMIC DNA]</scope>
    <source>
        <strain evidence="2 3">OH5050</strain>
    </source>
</reference>